<protein>
    <submittedName>
        <fullName evidence="2">Metallo-peptidase family M12B Reprolysin-like</fullName>
    </submittedName>
</protein>
<dbReference type="Gene3D" id="3.40.390.10">
    <property type="entry name" value="Collagenase (Catalytic Domain)"/>
    <property type="match status" value="1"/>
</dbReference>
<name>A0A1I1LNQ3_9BACT</name>
<sequence>MSRISSFAIFTKKKITGFLLLLTVLGNSAFAQSPFFQAVSQKADPAFFQSAPTYFSHVNLYEINVAGIRQQLARAPLESQRQSPAIPMLVPMPDGTSEVFNIVESPLLAPAVAKQFPDIKTYSGYGQKNKKATIHISLTSGGFNAIILNTDKGPVYIEKIQGTSRTDRYRSYYTKDAIVPQTKTGNATRPHCGAVGVMGLTPVLKGGARAAANIGIGNNIVGAQFRTFRLAVAVTGEFTLKHGGQMSAFNDIVAYISRVNAVYKNELCVNFSLVSSTNVVYTNPATDPYTGNSTDVMLNENQPVLDAQVVDANYDLGMVVTATYPTVSGNSSSGGGIAALRSLGQTGEKAKNAMEEGDWQADGTAYSQTYTDQVFVHEIGHQFGMQHTFNSNLGACKSNGTVEGAVEPGAGTTIMSYGYTCENTEAGKGPIGDDNYGPSGLPNGPILNFHAGSFALATQYMATIPNVGTTVPTGNTPPVVAVATTSYTIPKSTPFSLMGSATDADNDALSYSWEGIDIGTTATPDPTVFTDPTKPPFFRSYAPSATGNVRTYPILSAILDGSNVVKGEKLPAVSFATTHRLTVRDNSAKGGGVASTDVTVTIDGNTGPFLVSNDWQGTFAGNTTQPVTWSVNGTNTTTPNVKISLSTDGGQTFPTVLLASTPNTGTANITVPNVATSTGRLKVEAVGNIFFDLSNKDFSIIPATSSAPVLSGLVNATTCSGVASATQSFNVTDNDVSSVNLVASSSNTGLVPVENVVIGGTGSNRTITVTPVAGQSGTVVITLTATNSTSLTGSASFSLLVTSPPTLNDQPASATITAGQSVSFTAATTGDNLTYQWQINTGNGFTNLTNDPTYSGANSGTLTVSNATTALSGYQYRLLVSSGICSATSGVAMLTVNGKQADLTPIIYTTPSLTYGNTLISVVVDVFEVNGVSTTAPVTVRISRESRLTLGFDPTITTLGLKSVNNQAWRFDGTNPDYYELTTLPNQFITAGSKLSFGLSGTLQLNATKGALAITVVSTLPAGMEARLTNNSDADKLEYFP</sequence>
<evidence type="ECO:0000313" key="2">
    <source>
        <dbReference type="EMBL" id="SFC71080.1"/>
    </source>
</evidence>
<dbReference type="Gene3D" id="2.60.40.10">
    <property type="entry name" value="Immunoglobulins"/>
    <property type="match status" value="1"/>
</dbReference>
<feature type="chain" id="PRO_5011571955" evidence="1">
    <location>
        <begin position="32"/>
        <end position="1041"/>
    </location>
</feature>
<dbReference type="STRING" id="662367.SAMN05216167_102207"/>
<dbReference type="InterPro" id="IPR024079">
    <property type="entry name" value="MetalloPept_cat_dom_sf"/>
</dbReference>
<dbReference type="SUPFAM" id="SSF48726">
    <property type="entry name" value="Immunoglobulin"/>
    <property type="match status" value="1"/>
</dbReference>
<proteinExistence type="predicted"/>
<dbReference type="AlphaFoldDB" id="A0A1I1LNQ3"/>
<keyword evidence="1" id="KW-0732">Signal</keyword>
<keyword evidence="3" id="KW-1185">Reference proteome</keyword>
<accession>A0A1I1LNQ3</accession>
<dbReference type="RefSeq" id="WP_093824033.1">
    <property type="nucleotide sequence ID" value="NZ_FOLQ01000002.1"/>
</dbReference>
<dbReference type="InterPro" id="IPR013783">
    <property type="entry name" value="Ig-like_fold"/>
</dbReference>
<dbReference type="GO" id="GO:0008237">
    <property type="term" value="F:metallopeptidase activity"/>
    <property type="evidence" value="ECO:0007669"/>
    <property type="project" value="InterPro"/>
</dbReference>
<dbReference type="EMBL" id="FOLQ01000002">
    <property type="protein sequence ID" value="SFC71080.1"/>
    <property type="molecule type" value="Genomic_DNA"/>
</dbReference>
<dbReference type="Pfam" id="PF13583">
    <property type="entry name" value="Reprolysin_4"/>
    <property type="match status" value="1"/>
</dbReference>
<dbReference type="OrthoDB" id="9792152at2"/>
<dbReference type="Proteomes" id="UP000198598">
    <property type="component" value="Unassembled WGS sequence"/>
</dbReference>
<dbReference type="InterPro" id="IPR036179">
    <property type="entry name" value="Ig-like_dom_sf"/>
</dbReference>
<reference evidence="2 3" key="1">
    <citation type="submission" date="2016-10" db="EMBL/GenBank/DDBJ databases">
        <authorList>
            <person name="de Groot N.N."/>
        </authorList>
    </citation>
    <scope>NUCLEOTIDE SEQUENCE [LARGE SCALE GENOMIC DNA]</scope>
    <source>
        <strain evidence="2 3">DSM 26130</strain>
    </source>
</reference>
<organism evidence="2 3">
    <name type="scientific">Spirosoma endophyticum</name>
    <dbReference type="NCBI Taxonomy" id="662367"/>
    <lineage>
        <taxon>Bacteria</taxon>
        <taxon>Pseudomonadati</taxon>
        <taxon>Bacteroidota</taxon>
        <taxon>Cytophagia</taxon>
        <taxon>Cytophagales</taxon>
        <taxon>Cytophagaceae</taxon>
        <taxon>Spirosoma</taxon>
    </lineage>
</organism>
<evidence type="ECO:0000256" key="1">
    <source>
        <dbReference type="SAM" id="SignalP"/>
    </source>
</evidence>
<feature type="signal peptide" evidence="1">
    <location>
        <begin position="1"/>
        <end position="31"/>
    </location>
</feature>
<dbReference type="SUPFAM" id="SSF55486">
    <property type="entry name" value="Metalloproteases ('zincins'), catalytic domain"/>
    <property type="match status" value="1"/>
</dbReference>
<gene>
    <name evidence="2" type="ORF">SAMN05216167_102207</name>
</gene>
<evidence type="ECO:0000313" key="3">
    <source>
        <dbReference type="Proteomes" id="UP000198598"/>
    </source>
</evidence>